<dbReference type="InterPro" id="IPR000620">
    <property type="entry name" value="EamA_dom"/>
</dbReference>
<evidence type="ECO:0000256" key="5">
    <source>
        <dbReference type="ARBA" id="ARBA00022519"/>
    </source>
</evidence>
<dbReference type="Proteomes" id="UP000256977">
    <property type="component" value="Unassembled WGS sequence"/>
</dbReference>
<comment type="subcellular location">
    <subcellularLocation>
        <location evidence="1">Cell membrane</location>
        <topology evidence="1">Multi-pass membrane protein</topology>
    </subcellularLocation>
</comment>
<name>A0A3D9IFF9_9BACL</name>
<dbReference type="InterPro" id="IPR037185">
    <property type="entry name" value="EmrE-like"/>
</dbReference>
<feature type="transmembrane region" description="Helical" evidence="12">
    <location>
        <begin position="71"/>
        <end position="91"/>
    </location>
</feature>
<reference evidence="14 15" key="1">
    <citation type="submission" date="2018-07" db="EMBL/GenBank/DDBJ databases">
        <title>Genomic Encyclopedia of Type Strains, Phase III (KMG-III): the genomes of soil and plant-associated and newly described type strains.</title>
        <authorList>
            <person name="Whitman W."/>
        </authorList>
    </citation>
    <scope>NUCLEOTIDE SEQUENCE [LARGE SCALE GENOMIC DNA]</scope>
    <source>
        <strain evidence="14 15">CECT 7287</strain>
    </source>
</reference>
<comment type="caution">
    <text evidence="14">The sequence shown here is derived from an EMBL/GenBank/DDBJ whole genome shotgun (WGS) entry which is preliminary data.</text>
</comment>
<evidence type="ECO:0000313" key="14">
    <source>
        <dbReference type="EMBL" id="RED60523.1"/>
    </source>
</evidence>
<comment type="similarity">
    <text evidence="2">Belongs to the EamA transporter family.</text>
</comment>
<proteinExistence type="inferred from homology"/>
<keyword evidence="5" id="KW-0997">Cell inner membrane</keyword>
<evidence type="ECO:0000256" key="6">
    <source>
        <dbReference type="ARBA" id="ARBA00022556"/>
    </source>
</evidence>
<dbReference type="EMBL" id="QRDZ01000030">
    <property type="protein sequence ID" value="RED60523.1"/>
    <property type="molecule type" value="Genomic_DNA"/>
</dbReference>
<keyword evidence="15" id="KW-1185">Reference proteome</keyword>
<gene>
    <name evidence="14" type="ORF">DFP98_13045</name>
</gene>
<dbReference type="PANTHER" id="PTHR30561:SF9">
    <property type="entry name" value="4-AMINO-4-DEOXY-L-ARABINOSE-PHOSPHOUNDECAPRENOL FLIPPASE SUBUNIT ARNF-RELATED"/>
    <property type="match status" value="1"/>
</dbReference>
<keyword evidence="4" id="KW-0444">Lipid biosynthesis</keyword>
<dbReference type="Gene3D" id="1.10.3730.20">
    <property type="match status" value="1"/>
</dbReference>
<keyword evidence="9 12" id="KW-1133">Transmembrane helix</keyword>
<keyword evidence="3" id="KW-1003">Cell membrane</keyword>
<dbReference type="PANTHER" id="PTHR30561">
    <property type="entry name" value="SMR FAMILY PROTON-DEPENDENT DRUG EFFLUX TRANSPORTER SUGE"/>
    <property type="match status" value="1"/>
</dbReference>
<dbReference type="RefSeq" id="WP_116064174.1">
    <property type="nucleotide sequence ID" value="NZ_QRDZ01000030.1"/>
</dbReference>
<dbReference type="GO" id="GO:0009103">
    <property type="term" value="P:lipopolysaccharide biosynthetic process"/>
    <property type="evidence" value="ECO:0007669"/>
    <property type="project" value="UniProtKB-KW"/>
</dbReference>
<feature type="domain" description="EamA" evidence="13">
    <location>
        <begin position="32"/>
        <end position="114"/>
    </location>
</feature>
<dbReference type="OrthoDB" id="513492at2"/>
<keyword evidence="11 12" id="KW-0472">Membrane</keyword>
<sequence>MVTAYALLLLNIALLVAGQTVWKIGLDRLGGLHLHNVLQVFFSPWILSGVLLYGLATVLWLAVLSRLPLSAAYPLQSLAYVFALLLAWLLLGEVIPPNRWIGAGIILVGVCVIGLK</sequence>
<feature type="transmembrane region" description="Helical" evidence="12">
    <location>
        <begin position="42"/>
        <end position="64"/>
    </location>
</feature>
<organism evidence="14 15">
    <name type="scientific">Cohnella phaseoli</name>
    <dbReference type="NCBI Taxonomy" id="456490"/>
    <lineage>
        <taxon>Bacteria</taxon>
        <taxon>Bacillati</taxon>
        <taxon>Bacillota</taxon>
        <taxon>Bacilli</taxon>
        <taxon>Bacillales</taxon>
        <taxon>Paenibacillaceae</taxon>
        <taxon>Cohnella</taxon>
    </lineage>
</organism>
<evidence type="ECO:0000256" key="2">
    <source>
        <dbReference type="ARBA" id="ARBA00007362"/>
    </source>
</evidence>
<protein>
    <submittedName>
        <fullName evidence="14">EamA-like transporter family protein</fullName>
    </submittedName>
</protein>
<keyword evidence="10" id="KW-0443">Lipid metabolism</keyword>
<keyword evidence="8" id="KW-0448">Lipopolysaccharide biosynthesis</keyword>
<evidence type="ECO:0000256" key="9">
    <source>
        <dbReference type="ARBA" id="ARBA00022989"/>
    </source>
</evidence>
<evidence type="ECO:0000256" key="8">
    <source>
        <dbReference type="ARBA" id="ARBA00022985"/>
    </source>
</evidence>
<dbReference type="InterPro" id="IPR000390">
    <property type="entry name" value="Small_drug/metabolite_transptr"/>
</dbReference>
<evidence type="ECO:0000256" key="12">
    <source>
        <dbReference type="SAM" id="Phobius"/>
    </source>
</evidence>
<evidence type="ECO:0000256" key="1">
    <source>
        <dbReference type="ARBA" id="ARBA00004651"/>
    </source>
</evidence>
<dbReference type="GO" id="GO:0022857">
    <property type="term" value="F:transmembrane transporter activity"/>
    <property type="evidence" value="ECO:0007669"/>
    <property type="project" value="InterPro"/>
</dbReference>
<keyword evidence="6" id="KW-0441">Lipid A biosynthesis</keyword>
<evidence type="ECO:0000256" key="10">
    <source>
        <dbReference type="ARBA" id="ARBA00023098"/>
    </source>
</evidence>
<accession>A0A3D9IFF9</accession>
<dbReference type="GO" id="GO:0005886">
    <property type="term" value="C:plasma membrane"/>
    <property type="evidence" value="ECO:0007669"/>
    <property type="project" value="UniProtKB-SubCell"/>
</dbReference>
<dbReference type="AlphaFoldDB" id="A0A3D9IFF9"/>
<evidence type="ECO:0000259" key="13">
    <source>
        <dbReference type="Pfam" id="PF00892"/>
    </source>
</evidence>
<evidence type="ECO:0000256" key="3">
    <source>
        <dbReference type="ARBA" id="ARBA00022475"/>
    </source>
</evidence>
<evidence type="ECO:0000313" key="15">
    <source>
        <dbReference type="Proteomes" id="UP000256977"/>
    </source>
</evidence>
<feature type="transmembrane region" description="Helical" evidence="12">
    <location>
        <begin position="97"/>
        <end position="115"/>
    </location>
</feature>
<keyword evidence="7 12" id="KW-0812">Transmembrane</keyword>
<evidence type="ECO:0000256" key="11">
    <source>
        <dbReference type="ARBA" id="ARBA00023136"/>
    </source>
</evidence>
<evidence type="ECO:0000256" key="4">
    <source>
        <dbReference type="ARBA" id="ARBA00022516"/>
    </source>
</evidence>
<dbReference type="SUPFAM" id="SSF103481">
    <property type="entry name" value="Multidrug resistance efflux transporter EmrE"/>
    <property type="match status" value="1"/>
</dbReference>
<evidence type="ECO:0000256" key="7">
    <source>
        <dbReference type="ARBA" id="ARBA00022692"/>
    </source>
</evidence>
<dbReference type="Pfam" id="PF00892">
    <property type="entry name" value="EamA"/>
    <property type="match status" value="1"/>
</dbReference>